<proteinExistence type="predicted"/>
<evidence type="ECO:0000313" key="1">
    <source>
        <dbReference type="EMBL" id="GMQ61030.1"/>
    </source>
</evidence>
<dbReference type="EMBL" id="BTPU01000004">
    <property type="protein sequence ID" value="GMQ61030.1"/>
    <property type="molecule type" value="Genomic_DNA"/>
</dbReference>
<evidence type="ECO:0000313" key="2">
    <source>
        <dbReference type="Proteomes" id="UP001374599"/>
    </source>
</evidence>
<sequence length="243" mass="28232">MDSRMKWLAEDKIAHRGYHNSRYPENSMGAFKRAIDHGFSIELDIHILLDGEIVVYHDDNLKRVTGVDKDIEKCTYEEIKNLKLLDSNETIPLFKDVLDEVNGKVGIMIEFKNGGKAGCLEEKTYKMLKNYKGRFIIQSFNPFSVAWFHKNAPEIIRGQLSGNFKDDNLSLLAKIILRNCLLNFLSKPDFVNYDINYLHKLPIKILKRRGKFIFGWTARNKTEYDNALNKCKNAVFEDFNPCE</sequence>
<protein>
    <submittedName>
        <fullName evidence="1">Glycerophosphodiester phosphodiesterase</fullName>
    </submittedName>
</protein>
<name>A0ACB5UEL2_9FIRM</name>
<keyword evidence="2" id="KW-1185">Reference proteome</keyword>
<accession>A0ACB5UEL2</accession>
<dbReference type="Proteomes" id="UP001374599">
    <property type="component" value="Unassembled WGS sequence"/>
</dbReference>
<comment type="caution">
    <text evidence="1">The sequence shown here is derived from an EMBL/GenBank/DDBJ whole genome shotgun (WGS) entry which is preliminary data.</text>
</comment>
<organism evidence="1 2">
    <name type="scientific">Vallitalea maricola</name>
    <dbReference type="NCBI Taxonomy" id="3074433"/>
    <lineage>
        <taxon>Bacteria</taxon>
        <taxon>Bacillati</taxon>
        <taxon>Bacillota</taxon>
        <taxon>Clostridia</taxon>
        <taxon>Lachnospirales</taxon>
        <taxon>Vallitaleaceae</taxon>
        <taxon>Vallitalea</taxon>
    </lineage>
</organism>
<gene>
    <name evidence="1" type="ORF">AN2V17_02580</name>
</gene>
<reference evidence="1" key="1">
    <citation type="submission" date="2023-09" db="EMBL/GenBank/DDBJ databases">
        <title>Vallitalea sediminicola and Vallitalea maricola sp. nov., anaerobic bacteria isolated from marine sediment.</title>
        <authorList>
            <person name="Hirano S."/>
            <person name="Maeda A."/>
            <person name="Terahara T."/>
            <person name="Mori K."/>
            <person name="Hamada M."/>
            <person name="Matsumoto R."/>
            <person name="Kobayashi T."/>
        </authorList>
    </citation>
    <scope>NUCLEOTIDE SEQUENCE</scope>
    <source>
        <strain evidence="1">AN17-2</strain>
    </source>
</reference>